<evidence type="ECO:0000313" key="3">
    <source>
        <dbReference type="Proteomes" id="UP000724874"/>
    </source>
</evidence>
<dbReference type="AlphaFoldDB" id="A0A9P5N6L1"/>
<feature type="compositionally biased region" description="Low complexity" evidence="1">
    <location>
        <begin position="582"/>
        <end position="595"/>
    </location>
</feature>
<comment type="caution">
    <text evidence="2">The sequence shown here is derived from an EMBL/GenBank/DDBJ whole genome shotgun (WGS) entry which is preliminary data.</text>
</comment>
<protein>
    <submittedName>
        <fullName evidence="2">Uncharacterized protein</fullName>
    </submittedName>
</protein>
<dbReference type="OrthoDB" id="4161428at2759"/>
<dbReference type="Proteomes" id="UP000724874">
    <property type="component" value="Unassembled WGS sequence"/>
</dbReference>
<feature type="compositionally biased region" description="Pro residues" evidence="1">
    <location>
        <begin position="752"/>
        <end position="785"/>
    </location>
</feature>
<feature type="region of interest" description="Disordered" evidence="1">
    <location>
        <begin position="582"/>
        <end position="788"/>
    </location>
</feature>
<evidence type="ECO:0000256" key="1">
    <source>
        <dbReference type="SAM" id="MobiDB-lite"/>
    </source>
</evidence>
<feature type="compositionally biased region" description="Basic residues" evidence="1">
    <location>
        <begin position="602"/>
        <end position="615"/>
    </location>
</feature>
<evidence type="ECO:0000313" key="2">
    <source>
        <dbReference type="EMBL" id="KAF8868501.1"/>
    </source>
</evidence>
<proteinExistence type="predicted"/>
<organism evidence="2 3">
    <name type="scientific">Gymnopilus junonius</name>
    <name type="common">Spectacular rustgill mushroom</name>
    <name type="synonym">Gymnopilus spectabilis subsp. junonius</name>
    <dbReference type="NCBI Taxonomy" id="109634"/>
    <lineage>
        <taxon>Eukaryota</taxon>
        <taxon>Fungi</taxon>
        <taxon>Dikarya</taxon>
        <taxon>Basidiomycota</taxon>
        <taxon>Agaricomycotina</taxon>
        <taxon>Agaricomycetes</taxon>
        <taxon>Agaricomycetidae</taxon>
        <taxon>Agaricales</taxon>
        <taxon>Agaricineae</taxon>
        <taxon>Hymenogastraceae</taxon>
        <taxon>Gymnopilus</taxon>
    </lineage>
</organism>
<feature type="compositionally biased region" description="Basic and acidic residues" evidence="1">
    <location>
        <begin position="616"/>
        <end position="632"/>
    </location>
</feature>
<feature type="compositionally biased region" description="Polar residues" evidence="1">
    <location>
        <begin position="692"/>
        <end position="701"/>
    </location>
</feature>
<accession>A0A9P5N6L1</accession>
<dbReference type="EMBL" id="JADNYJ010000622">
    <property type="protein sequence ID" value="KAF8868501.1"/>
    <property type="molecule type" value="Genomic_DNA"/>
</dbReference>
<keyword evidence="3" id="KW-1185">Reference proteome</keyword>
<name>A0A9P5N6L1_GYMJU</name>
<sequence>MPCIPDGHQWVRWRFGLSIPNTPPPVDPMSWTLVLGAPREAAASPPNGHLSRAASLMLRKNKAGLSPYLDILPTNPNYMHPDLVRMAVEKLSLWRGTSETVMYRLFPEAESSESHYPWIFAVQDASSIMLAIREGWGTTRDNLTRKFFEHGLPFHSLVLYGTGKLQVIKSFPNLKKPLPRPPQNLDYFSSYIVYEKEREAFFSSPRGRAMICYGGVIRRLYRADPDEDETRIRHIISGPTEVGFLLGTAYACRVGGKTITLCEETLTPMELQFVCGQYEGGNDDAMLRKDSWHMPNERAIKGRLHSSGGIWHSEDEYKYKQRIAAILEGSARPKSMTDWLKDRFNKRASDIEAFYETLTAEYLDVLMSTSRFKPKSVDPRDMYMPLLASIAIYIFALANIIPSLQPATTWMAEASEERKPANWVKLQEDANKKAHREYLGNWMKVANEFQAPRIPADNEIVQGDAYPSCTDCVEYQCTCYWLFSVINSRMRGLDRGRCETCVSMGRQCVLAWRERDVIAEAEDALEKLVKHAQSDLRKTNRRHQETRAIRETIRDLTHHSALRAVDLFVPMAEFVFRVEGPAYNASNPSNAADSDAAQDKKERKRLRDRLAKRKKREFEKQERELKKLRVDDNGAGPSRPQKRSPSAGDSLAPPPPPPATANNPNRLDPSLNLAPGPELGSFLDPVPDRALVSTSVNQKSRMINAAPEQSPRPPLDRTPLVSYASAPPLSPVPSSPARFSPSPFHSLSTTPPTLPPPTPPIRFSPEPPSPTSHEPAPPATPPPMPSGVYIHRPAGNYIELLPGDDSYTHPQAKYAVWADKYLTRLPYIPTTLEGPSTNALTQMGPYVESIVTKVRDAETTDKVDFYDRHAFSSHYELALVIELKLEPMSDLLHLERENVFQVHDAVLREANFTVPTETITFGQFIDNLKDPKKIQAILQCNALPSLQPSFPKHIDDGYRAFELLGELDLAPSMVSGDLAVSRAWVLNHQPTFHTYVHNDAGGLGTWSLVASGDKGWTVILIPDIEKVTSRKQLYKKLGGFCYSEFKDGSWWFPGLENVERYTIFCTPWRFDALSNLLVPYTKFTRPQSQ</sequence>
<gene>
    <name evidence="2" type="ORF">CPB84DRAFT_1857600</name>
</gene>
<feature type="compositionally biased region" description="Low complexity" evidence="1">
    <location>
        <begin position="735"/>
        <end position="751"/>
    </location>
</feature>
<reference evidence="2" key="1">
    <citation type="submission" date="2020-11" db="EMBL/GenBank/DDBJ databases">
        <authorList>
            <consortium name="DOE Joint Genome Institute"/>
            <person name="Ahrendt S."/>
            <person name="Riley R."/>
            <person name="Andreopoulos W."/>
            <person name="LaButti K."/>
            <person name="Pangilinan J."/>
            <person name="Ruiz-duenas F.J."/>
            <person name="Barrasa J.M."/>
            <person name="Sanchez-Garcia M."/>
            <person name="Camarero S."/>
            <person name="Miyauchi S."/>
            <person name="Serrano A."/>
            <person name="Linde D."/>
            <person name="Babiker R."/>
            <person name="Drula E."/>
            <person name="Ayuso-Fernandez I."/>
            <person name="Pacheco R."/>
            <person name="Padilla G."/>
            <person name="Ferreira P."/>
            <person name="Barriuso J."/>
            <person name="Kellner H."/>
            <person name="Castanera R."/>
            <person name="Alfaro M."/>
            <person name="Ramirez L."/>
            <person name="Pisabarro A.G."/>
            <person name="Kuo A."/>
            <person name="Tritt A."/>
            <person name="Lipzen A."/>
            <person name="He G."/>
            <person name="Yan M."/>
            <person name="Ng V."/>
            <person name="Cullen D."/>
            <person name="Martin F."/>
            <person name="Rosso M.-N."/>
            <person name="Henrissat B."/>
            <person name="Hibbett D."/>
            <person name="Martinez A.T."/>
            <person name="Grigoriev I.V."/>
        </authorList>
    </citation>
    <scope>NUCLEOTIDE SEQUENCE</scope>
    <source>
        <strain evidence="2">AH 44721</strain>
    </source>
</reference>